<organism evidence="2 3">
    <name type="scientific">Candidatus Buchananbacteria bacterium CG10_big_fil_rev_8_21_14_0_10_42_9</name>
    <dbReference type="NCBI Taxonomy" id="1974526"/>
    <lineage>
        <taxon>Bacteria</taxon>
        <taxon>Candidatus Buchananiibacteriota</taxon>
    </lineage>
</organism>
<accession>A0A2H0W081</accession>
<feature type="transmembrane region" description="Helical" evidence="1">
    <location>
        <begin position="109"/>
        <end position="130"/>
    </location>
</feature>
<evidence type="ECO:0000256" key="1">
    <source>
        <dbReference type="SAM" id="Phobius"/>
    </source>
</evidence>
<dbReference type="Proteomes" id="UP000230935">
    <property type="component" value="Unassembled WGS sequence"/>
</dbReference>
<keyword evidence="1" id="KW-0472">Membrane</keyword>
<feature type="transmembrane region" description="Helical" evidence="1">
    <location>
        <begin position="43"/>
        <end position="64"/>
    </location>
</feature>
<proteinExistence type="predicted"/>
<evidence type="ECO:0000313" key="3">
    <source>
        <dbReference type="Proteomes" id="UP000230935"/>
    </source>
</evidence>
<keyword evidence="1" id="KW-0812">Transmembrane</keyword>
<dbReference type="EMBL" id="PEZZ01000037">
    <property type="protein sequence ID" value="PIS04748.1"/>
    <property type="molecule type" value="Genomic_DNA"/>
</dbReference>
<reference evidence="3" key="1">
    <citation type="submission" date="2017-09" db="EMBL/GenBank/DDBJ databases">
        <title>Depth-based differentiation of microbial function through sediment-hosted aquifers and enrichment of novel symbionts in the deep terrestrial subsurface.</title>
        <authorList>
            <person name="Probst A.J."/>
            <person name="Ladd B."/>
            <person name="Jarett J.K."/>
            <person name="Geller-Mcgrath D.E."/>
            <person name="Sieber C.M.K."/>
            <person name="Emerson J.B."/>
            <person name="Anantharaman K."/>
            <person name="Thomas B.C."/>
            <person name="Malmstrom R."/>
            <person name="Stieglmeier M."/>
            <person name="Klingl A."/>
            <person name="Woyke T."/>
            <person name="Ryan C.M."/>
            <person name="Banfield J.F."/>
        </authorList>
    </citation>
    <scope>NUCLEOTIDE SEQUENCE [LARGE SCALE GENOMIC DNA]</scope>
</reference>
<name>A0A2H0W081_9BACT</name>
<dbReference type="AlphaFoldDB" id="A0A2H0W081"/>
<sequence length="216" mass="24771">MLQFLTNSLLLVEVPKIAFVVILVITSKHYFADSQPSLKKLFYGLIIFYIAYGATLTALQYWAWSGAGPTRWFLNQALGENVPLTFFWRLNPIKDSSFGYFAFYTWGRFWLNILITILASLAFQFLLAGLRQFNRRWLTASDVWLGSIGLLLSGYPGLIVFFILTFVFVLIYAFIRLILYKKVYTTIGIPMIIAALISILWGEELIFSLNLGVFNI</sequence>
<comment type="caution">
    <text evidence="2">The sequence shown here is derived from an EMBL/GenBank/DDBJ whole genome shotgun (WGS) entry which is preliminary data.</text>
</comment>
<evidence type="ECO:0000313" key="2">
    <source>
        <dbReference type="EMBL" id="PIS04748.1"/>
    </source>
</evidence>
<feature type="transmembrane region" description="Helical" evidence="1">
    <location>
        <begin position="14"/>
        <end position="31"/>
    </location>
</feature>
<keyword evidence="1" id="KW-1133">Transmembrane helix</keyword>
<gene>
    <name evidence="2" type="ORF">COT81_04795</name>
</gene>
<protein>
    <submittedName>
        <fullName evidence="2">Uncharacterized protein</fullName>
    </submittedName>
</protein>
<feature type="transmembrane region" description="Helical" evidence="1">
    <location>
        <begin position="137"/>
        <end position="153"/>
    </location>
</feature>
<feature type="transmembrane region" description="Helical" evidence="1">
    <location>
        <begin position="191"/>
        <end position="214"/>
    </location>
</feature>
<feature type="transmembrane region" description="Helical" evidence="1">
    <location>
        <begin position="159"/>
        <end position="179"/>
    </location>
</feature>